<evidence type="ECO:0000256" key="3">
    <source>
        <dbReference type="ARBA" id="ARBA00013596"/>
    </source>
</evidence>
<dbReference type="AlphaFoldDB" id="A0A5A5TJT2"/>
<dbReference type="GO" id="GO:0005829">
    <property type="term" value="C:cytosol"/>
    <property type="evidence" value="ECO:0007669"/>
    <property type="project" value="TreeGrafter"/>
</dbReference>
<evidence type="ECO:0000256" key="6">
    <source>
        <dbReference type="ARBA" id="ARBA00022777"/>
    </source>
</evidence>
<dbReference type="GO" id="GO:0005524">
    <property type="term" value="F:ATP binding"/>
    <property type="evidence" value="ECO:0007669"/>
    <property type="project" value="UniProtKB-UniRule"/>
</dbReference>
<sequence length="321" mass="34301">MNSIATITLNPAVDLTVRADHFTSNRVNRGQTMQMDAGGKGINVASFLADYGLQSAATGFLGQANIDIFEQLFARKQIADHFVRLPGATRTSIKIVDEANQQTTDINMPGLQPTQENIQQLVQRIEQMMESCTWFILAGNLPPGVPADIYARLIKQLKSHHKKTVLDTSQIALQAGVAAEPTIIKPNIDELEQLLGQKCPDEHSIEQAARQLLQGDIQLVVISMGAQGAMFVDRQTSLIASALKVAVKSTVGAGDAMVAGLIAGLTDGLSLADCARLATAFSAGTITQIGPHLPARQVLQEYAQCVTIRAPQQAQPATGKA</sequence>
<evidence type="ECO:0000256" key="1">
    <source>
        <dbReference type="ARBA" id="ARBA00010688"/>
    </source>
</evidence>
<accession>A0A5A5TJT2</accession>
<comment type="catalytic activity">
    <reaction evidence="9 11">
        <text>beta-D-fructose 1-phosphate + ATP = beta-D-fructose 1,6-bisphosphate + ADP + H(+)</text>
        <dbReference type="Rhea" id="RHEA:14213"/>
        <dbReference type="ChEBI" id="CHEBI:15378"/>
        <dbReference type="ChEBI" id="CHEBI:30616"/>
        <dbReference type="ChEBI" id="CHEBI:32966"/>
        <dbReference type="ChEBI" id="CHEBI:138881"/>
        <dbReference type="ChEBI" id="CHEBI:456216"/>
        <dbReference type="EC" id="2.7.1.56"/>
    </reaction>
</comment>
<evidence type="ECO:0000256" key="11">
    <source>
        <dbReference type="RuleBase" id="RU369061"/>
    </source>
</evidence>
<evidence type="ECO:0000313" key="14">
    <source>
        <dbReference type="Proteomes" id="UP000322530"/>
    </source>
</evidence>
<dbReference type="InterPro" id="IPR011611">
    <property type="entry name" value="PfkB_dom"/>
</dbReference>
<dbReference type="Proteomes" id="UP000322530">
    <property type="component" value="Unassembled WGS sequence"/>
</dbReference>
<dbReference type="GO" id="GO:0016052">
    <property type="term" value="P:carbohydrate catabolic process"/>
    <property type="evidence" value="ECO:0007669"/>
    <property type="project" value="UniProtKB-ARBA"/>
</dbReference>
<evidence type="ECO:0000256" key="4">
    <source>
        <dbReference type="ARBA" id="ARBA00022679"/>
    </source>
</evidence>
<dbReference type="EMBL" id="BIXY01000105">
    <property type="protein sequence ID" value="GCF11336.1"/>
    <property type="molecule type" value="Genomic_DNA"/>
</dbReference>
<gene>
    <name evidence="13" type="ORF">KDI_49000</name>
</gene>
<dbReference type="PROSITE" id="PS00584">
    <property type="entry name" value="PFKB_KINASES_2"/>
    <property type="match status" value="1"/>
</dbReference>
<dbReference type="PIRSF" id="PIRSF000535">
    <property type="entry name" value="1PFK/6PFK/LacC"/>
    <property type="match status" value="1"/>
</dbReference>
<keyword evidence="7 11" id="KW-0067">ATP-binding</keyword>
<keyword evidence="5 11" id="KW-0547">Nucleotide-binding</keyword>
<dbReference type="GO" id="GO:0044281">
    <property type="term" value="P:small molecule metabolic process"/>
    <property type="evidence" value="ECO:0007669"/>
    <property type="project" value="UniProtKB-ARBA"/>
</dbReference>
<keyword evidence="4 10" id="KW-0808">Transferase</keyword>
<protein>
    <recommendedName>
        <fullName evidence="3 11">1-phosphofructokinase</fullName>
        <shortName evidence="11">Fru1PK</shortName>
        <ecNumber evidence="2 11">2.7.1.56</ecNumber>
    </recommendedName>
    <alternativeName>
        <fullName evidence="8 11">Fructose 1-phosphate kinase</fullName>
    </alternativeName>
</protein>
<name>A0A5A5TJT2_9CHLR</name>
<comment type="similarity">
    <text evidence="1 11">Belongs to the carbohydrate kinase PfkB family.</text>
</comment>
<dbReference type="CDD" id="cd01164">
    <property type="entry name" value="FruK_PfkB_like"/>
    <property type="match status" value="1"/>
</dbReference>
<dbReference type="PANTHER" id="PTHR46566:SF5">
    <property type="entry name" value="1-PHOSPHOFRUCTOKINASE"/>
    <property type="match status" value="1"/>
</dbReference>
<dbReference type="InterPro" id="IPR017583">
    <property type="entry name" value="Tagatose/fructose_Pkinase"/>
</dbReference>
<dbReference type="FunFam" id="3.40.1190.20:FF:000001">
    <property type="entry name" value="Phosphofructokinase"/>
    <property type="match status" value="1"/>
</dbReference>
<dbReference type="InterPro" id="IPR022463">
    <property type="entry name" value="1-PFruKinase"/>
</dbReference>
<evidence type="ECO:0000259" key="12">
    <source>
        <dbReference type="Pfam" id="PF00294"/>
    </source>
</evidence>
<evidence type="ECO:0000256" key="5">
    <source>
        <dbReference type="ARBA" id="ARBA00022741"/>
    </source>
</evidence>
<comment type="caution">
    <text evidence="13">The sequence shown here is derived from an EMBL/GenBank/DDBJ whole genome shotgun (WGS) entry which is preliminary data.</text>
</comment>
<comment type="function">
    <text evidence="11">Catalyzes the ATP-dependent phosphorylation of fructose-l-phosphate to fructose-l,6-bisphosphate.</text>
</comment>
<evidence type="ECO:0000256" key="10">
    <source>
        <dbReference type="PIRNR" id="PIRNR000535"/>
    </source>
</evidence>
<dbReference type="PANTHER" id="PTHR46566">
    <property type="entry name" value="1-PHOSPHOFRUCTOKINASE-RELATED"/>
    <property type="match status" value="1"/>
</dbReference>
<keyword evidence="14" id="KW-1185">Reference proteome</keyword>
<dbReference type="PROSITE" id="PS00583">
    <property type="entry name" value="PFKB_KINASES_1"/>
    <property type="match status" value="1"/>
</dbReference>
<evidence type="ECO:0000256" key="2">
    <source>
        <dbReference type="ARBA" id="ARBA00012131"/>
    </source>
</evidence>
<dbReference type="SUPFAM" id="SSF53613">
    <property type="entry name" value="Ribokinase-like"/>
    <property type="match status" value="1"/>
</dbReference>
<dbReference type="EC" id="2.7.1.56" evidence="2 11"/>
<dbReference type="Pfam" id="PF00294">
    <property type="entry name" value="PfkB"/>
    <property type="match status" value="1"/>
</dbReference>
<dbReference type="Gene3D" id="3.40.1190.20">
    <property type="match status" value="1"/>
</dbReference>
<keyword evidence="6 11" id="KW-0418">Kinase</keyword>
<dbReference type="InterPro" id="IPR029056">
    <property type="entry name" value="Ribokinase-like"/>
</dbReference>
<proteinExistence type="inferred from homology"/>
<organism evidence="13 14">
    <name type="scientific">Dictyobacter arantiisoli</name>
    <dbReference type="NCBI Taxonomy" id="2014874"/>
    <lineage>
        <taxon>Bacteria</taxon>
        <taxon>Bacillati</taxon>
        <taxon>Chloroflexota</taxon>
        <taxon>Ktedonobacteria</taxon>
        <taxon>Ktedonobacterales</taxon>
        <taxon>Dictyobacteraceae</taxon>
        <taxon>Dictyobacter</taxon>
    </lineage>
</organism>
<dbReference type="GO" id="GO:0008662">
    <property type="term" value="F:1-phosphofructokinase activity"/>
    <property type="evidence" value="ECO:0007669"/>
    <property type="project" value="UniProtKB-UniRule"/>
</dbReference>
<reference evidence="13 14" key="1">
    <citation type="submission" date="2019-01" db="EMBL/GenBank/DDBJ databases">
        <title>Draft genome sequence of Dictyobacter sp. Uno17.</title>
        <authorList>
            <person name="Wang C.M."/>
            <person name="Zheng Y."/>
            <person name="Sakai Y."/>
            <person name="Abe K."/>
            <person name="Yokota A."/>
            <person name="Yabe S."/>
        </authorList>
    </citation>
    <scope>NUCLEOTIDE SEQUENCE [LARGE SCALE GENOMIC DNA]</scope>
    <source>
        <strain evidence="13 14">Uno17</strain>
    </source>
</reference>
<dbReference type="RefSeq" id="WP_172632416.1">
    <property type="nucleotide sequence ID" value="NZ_BIXY01000105.1"/>
</dbReference>
<dbReference type="NCBIfam" id="TIGR03168">
    <property type="entry name" value="1-PFK"/>
    <property type="match status" value="1"/>
</dbReference>
<evidence type="ECO:0000256" key="8">
    <source>
        <dbReference type="ARBA" id="ARBA00032802"/>
    </source>
</evidence>
<evidence type="ECO:0000256" key="7">
    <source>
        <dbReference type="ARBA" id="ARBA00022840"/>
    </source>
</evidence>
<evidence type="ECO:0000313" key="13">
    <source>
        <dbReference type="EMBL" id="GCF11336.1"/>
    </source>
</evidence>
<dbReference type="NCBIfam" id="TIGR03828">
    <property type="entry name" value="pfkB"/>
    <property type="match status" value="1"/>
</dbReference>
<feature type="domain" description="Carbohydrate kinase PfkB" evidence="12">
    <location>
        <begin position="9"/>
        <end position="293"/>
    </location>
</feature>
<dbReference type="InterPro" id="IPR002173">
    <property type="entry name" value="Carboh/pur_kinase_PfkB_CS"/>
</dbReference>
<evidence type="ECO:0000256" key="9">
    <source>
        <dbReference type="ARBA" id="ARBA00047745"/>
    </source>
</evidence>